<evidence type="ECO:0000313" key="3">
    <source>
        <dbReference type="Proteomes" id="UP001501563"/>
    </source>
</evidence>
<dbReference type="PANTHER" id="PTHR43102:SF2">
    <property type="entry name" value="GAF DOMAIN-CONTAINING PROTEIN"/>
    <property type="match status" value="1"/>
</dbReference>
<name>A0ABP7LC37_9ACTN</name>
<protein>
    <submittedName>
        <fullName evidence="2">GAF domain-containing protein</fullName>
    </submittedName>
</protein>
<dbReference type="Proteomes" id="UP001501563">
    <property type="component" value="Unassembled WGS sequence"/>
</dbReference>
<reference evidence="3" key="1">
    <citation type="journal article" date="2019" name="Int. J. Syst. Evol. Microbiol.">
        <title>The Global Catalogue of Microorganisms (GCM) 10K type strain sequencing project: providing services to taxonomists for standard genome sequencing and annotation.</title>
        <authorList>
            <consortium name="The Broad Institute Genomics Platform"/>
            <consortium name="The Broad Institute Genome Sequencing Center for Infectious Disease"/>
            <person name="Wu L."/>
            <person name="Ma J."/>
        </authorList>
    </citation>
    <scope>NUCLEOTIDE SEQUENCE [LARGE SCALE GENOMIC DNA]</scope>
    <source>
        <strain evidence="3">JCM 16578</strain>
    </source>
</reference>
<proteinExistence type="predicted"/>
<dbReference type="InterPro" id="IPR003018">
    <property type="entry name" value="GAF"/>
</dbReference>
<dbReference type="Pfam" id="PF01590">
    <property type="entry name" value="GAF"/>
    <property type="match status" value="1"/>
</dbReference>
<dbReference type="RefSeq" id="WP_345553807.1">
    <property type="nucleotide sequence ID" value="NZ_BAAAZA010000041.1"/>
</dbReference>
<evidence type="ECO:0000313" key="2">
    <source>
        <dbReference type="EMBL" id="GAA3899005.1"/>
    </source>
</evidence>
<comment type="caution">
    <text evidence="2">The sequence shown here is derived from an EMBL/GenBank/DDBJ whole genome shotgun (WGS) entry which is preliminary data.</text>
</comment>
<organism evidence="2 3">
    <name type="scientific">Streptomyces lannensis</name>
    <dbReference type="NCBI Taxonomy" id="766498"/>
    <lineage>
        <taxon>Bacteria</taxon>
        <taxon>Bacillati</taxon>
        <taxon>Actinomycetota</taxon>
        <taxon>Actinomycetes</taxon>
        <taxon>Kitasatosporales</taxon>
        <taxon>Streptomycetaceae</taxon>
        <taxon>Streptomyces</taxon>
    </lineage>
</organism>
<dbReference type="InterPro" id="IPR029016">
    <property type="entry name" value="GAF-like_dom_sf"/>
</dbReference>
<accession>A0ABP7LC37</accession>
<dbReference type="PANTHER" id="PTHR43102">
    <property type="entry name" value="SLR1143 PROTEIN"/>
    <property type="match status" value="1"/>
</dbReference>
<evidence type="ECO:0000259" key="1">
    <source>
        <dbReference type="Pfam" id="PF01590"/>
    </source>
</evidence>
<dbReference type="Gene3D" id="3.30.450.40">
    <property type="match status" value="1"/>
</dbReference>
<dbReference type="EMBL" id="BAAAZA010000041">
    <property type="protein sequence ID" value="GAA3899005.1"/>
    <property type="molecule type" value="Genomic_DNA"/>
</dbReference>
<sequence>MTHTPHPTALSPQPDPATRLLPSRTDYDVIVLPSGVVRPGHDTVSGEQAHALAEQAQRIEMIHHLDIPTQATRYFDHLATDMAHRTGFLYGMVNLFLEEQTFIGLHNPPADSGYLTVDRTMNRDHGWCPEVVDRKKALPLHNVHAYHRFSSNYVVDAVGIQSYFGAPLIHDGIAVGTVCVIDPDPRPLDDALRLRDIVLNIRDTAMQAITTRDTRQ</sequence>
<dbReference type="SUPFAM" id="SSF55781">
    <property type="entry name" value="GAF domain-like"/>
    <property type="match status" value="1"/>
</dbReference>
<feature type="domain" description="GAF" evidence="1">
    <location>
        <begin position="75"/>
        <end position="191"/>
    </location>
</feature>
<gene>
    <name evidence="2" type="ORF">GCM10022207_79450</name>
</gene>
<keyword evidence="3" id="KW-1185">Reference proteome</keyword>